<dbReference type="AlphaFoldDB" id="A0A5B9MPI9"/>
<feature type="transmembrane region" description="Helical" evidence="1">
    <location>
        <begin position="379"/>
        <end position="399"/>
    </location>
</feature>
<keyword evidence="2" id="KW-0732">Signal</keyword>
<dbReference type="EMBL" id="CP036264">
    <property type="protein sequence ID" value="QEG01907.1"/>
    <property type="molecule type" value="Genomic_DNA"/>
</dbReference>
<keyword evidence="4" id="KW-1185">Reference proteome</keyword>
<keyword evidence="1" id="KW-1133">Transmembrane helix</keyword>
<dbReference type="Proteomes" id="UP000321353">
    <property type="component" value="Chromosome"/>
</dbReference>
<dbReference type="KEGG" id="smam:Mal15_59880"/>
<evidence type="ECO:0000256" key="1">
    <source>
        <dbReference type="SAM" id="Phobius"/>
    </source>
</evidence>
<evidence type="ECO:0000313" key="4">
    <source>
        <dbReference type="Proteomes" id="UP000321353"/>
    </source>
</evidence>
<feature type="signal peptide" evidence="2">
    <location>
        <begin position="1"/>
        <end position="33"/>
    </location>
</feature>
<organism evidence="3 4">
    <name type="scientific">Stieleria maiorica</name>
    <dbReference type="NCBI Taxonomy" id="2795974"/>
    <lineage>
        <taxon>Bacteria</taxon>
        <taxon>Pseudomonadati</taxon>
        <taxon>Planctomycetota</taxon>
        <taxon>Planctomycetia</taxon>
        <taxon>Pirellulales</taxon>
        <taxon>Pirellulaceae</taxon>
        <taxon>Stieleria</taxon>
    </lineage>
</organism>
<evidence type="ECO:0000256" key="2">
    <source>
        <dbReference type="SAM" id="SignalP"/>
    </source>
</evidence>
<sequence precursor="true">MMRQLRTSRFHRIRWICCLLLAGLGWAGHPAVAQSTNGTVAPPDPNTVADRIQSAFENANRLHLSWTLEFDVVQDLGDAAHQIFGIYTPDQYAIAFDLKQSKYREFEQAMESGEVRISRYWNDGETNYSQAIRKNADGEESAENYHVYQGGDERHNGQREQACQYLEFIGSPFYDGIYMDVWRREAVRAGAKTSEAPRDVEFSIIQGLRSGAYEFKRTEKVDGIPCHVWERPGRDTLFLAPEYSFALVKRLWRWADGGELMMRYLNSDFRSVAPGLWLPWKARREFMVDRNTHSGHDADTVQFATIATLQEVVVGGKVSQGLFEPKPVVGSTVMDNTIIDSVGGERATLSYVLGEDVQATERSINRALARITSARRRNILLFLLAGGAIAVIFAVVRANRKKHVRLSSK</sequence>
<gene>
    <name evidence="3" type="ORF">Mal15_59880</name>
</gene>
<keyword evidence="1" id="KW-0812">Transmembrane</keyword>
<keyword evidence="1" id="KW-0472">Membrane</keyword>
<feature type="chain" id="PRO_5022831623" evidence="2">
    <location>
        <begin position="34"/>
        <end position="409"/>
    </location>
</feature>
<evidence type="ECO:0000313" key="3">
    <source>
        <dbReference type="EMBL" id="QEG01907.1"/>
    </source>
</evidence>
<proteinExistence type="predicted"/>
<accession>A0A5B9MPI9</accession>
<reference evidence="3 4" key="1">
    <citation type="submission" date="2019-02" db="EMBL/GenBank/DDBJ databases">
        <title>Planctomycetal bacteria perform biofilm scaping via a novel small molecule.</title>
        <authorList>
            <person name="Jeske O."/>
            <person name="Boedeker C."/>
            <person name="Wiegand S."/>
            <person name="Breitling P."/>
            <person name="Kallscheuer N."/>
            <person name="Jogler M."/>
            <person name="Rohde M."/>
            <person name="Petersen J."/>
            <person name="Medema M.H."/>
            <person name="Surup F."/>
            <person name="Jogler C."/>
        </authorList>
    </citation>
    <scope>NUCLEOTIDE SEQUENCE [LARGE SCALE GENOMIC DNA]</scope>
    <source>
        <strain evidence="3 4">Mal15</strain>
    </source>
</reference>
<protein>
    <submittedName>
        <fullName evidence="3">Uncharacterized protein</fullName>
    </submittedName>
</protein>
<name>A0A5B9MPI9_9BACT</name>